<evidence type="ECO:0000256" key="3">
    <source>
        <dbReference type="ARBA" id="ARBA00022692"/>
    </source>
</evidence>
<evidence type="ECO:0000256" key="6">
    <source>
        <dbReference type="SAM" id="Phobius"/>
    </source>
</evidence>
<dbReference type="AlphaFoldDB" id="A0A329MMW9"/>
<name>A0A329MMW9_9BACL</name>
<dbReference type="PANTHER" id="PTHR31885">
    <property type="entry name" value="GH04784P"/>
    <property type="match status" value="1"/>
</dbReference>
<evidence type="ECO:0000313" key="7">
    <source>
        <dbReference type="EMBL" id="RAV21215.1"/>
    </source>
</evidence>
<comment type="caution">
    <text evidence="7">The sequence shown here is derived from an EMBL/GenBank/DDBJ whole genome shotgun (WGS) entry which is preliminary data.</text>
</comment>
<protein>
    <submittedName>
        <fullName evidence="7">Lysoplasmalogenase</fullName>
    </submittedName>
</protein>
<feature type="transmembrane region" description="Helical" evidence="6">
    <location>
        <begin position="53"/>
        <end position="73"/>
    </location>
</feature>
<keyword evidence="8" id="KW-1185">Reference proteome</keyword>
<gene>
    <name evidence="7" type="ORF">DQG23_11160</name>
</gene>
<dbReference type="EMBL" id="QMFB01000005">
    <property type="protein sequence ID" value="RAV21215.1"/>
    <property type="molecule type" value="Genomic_DNA"/>
</dbReference>
<dbReference type="PANTHER" id="PTHR31885:SF6">
    <property type="entry name" value="GH04784P"/>
    <property type="match status" value="1"/>
</dbReference>
<feature type="transmembrane region" description="Helical" evidence="6">
    <location>
        <begin position="138"/>
        <end position="157"/>
    </location>
</feature>
<dbReference type="Pfam" id="PF07947">
    <property type="entry name" value="YhhN"/>
    <property type="match status" value="1"/>
</dbReference>
<reference evidence="7 8" key="1">
    <citation type="journal article" date="2009" name="Int. J. Syst. Evol. Microbiol.">
        <title>Paenibacillus contaminans sp. nov., isolated from a contaminated laboratory plate.</title>
        <authorList>
            <person name="Chou J.H."/>
            <person name="Lee J.H."/>
            <person name="Lin M.C."/>
            <person name="Chang P.S."/>
            <person name="Arun A.B."/>
            <person name="Young C.C."/>
            <person name="Chen W.M."/>
        </authorList>
    </citation>
    <scope>NUCLEOTIDE SEQUENCE [LARGE SCALE GENOMIC DNA]</scope>
    <source>
        <strain evidence="7 8">CKOBP-6</strain>
    </source>
</reference>
<proteinExistence type="inferred from homology"/>
<keyword evidence="3 6" id="KW-0812">Transmembrane</keyword>
<feature type="transmembrane region" description="Helical" evidence="6">
    <location>
        <begin position="79"/>
        <end position="97"/>
    </location>
</feature>
<keyword evidence="5 6" id="KW-0472">Membrane</keyword>
<keyword evidence="4 6" id="KW-1133">Transmembrane helix</keyword>
<comment type="subcellular location">
    <subcellularLocation>
        <location evidence="1">Membrane</location>
        <topology evidence="1">Multi-pass membrane protein</topology>
    </subcellularLocation>
</comment>
<sequence length="214" mass="23504">MYRNLLVAAIIVSGIGYLFAMAGDQTVLRWILKPGTILLIIGLAALTRNIKKAYKTCIIAGLFLSAIGDGLLLLPGNQWFAAGLFAFLTAHLVYIIAFMTRWKFASVHLLSLIPIAAYSYFLLRELHDGMLASGNSGLWIPVLIYVIVISIMIWSAVISGSRIAVAGAVLFFLSDSLLAWNMFVAPLAWAKYGVMITYYSAQFLIARSMEKKSS</sequence>
<dbReference type="GO" id="GO:0016020">
    <property type="term" value="C:membrane"/>
    <property type="evidence" value="ECO:0007669"/>
    <property type="project" value="UniProtKB-SubCell"/>
</dbReference>
<evidence type="ECO:0000256" key="2">
    <source>
        <dbReference type="ARBA" id="ARBA00007375"/>
    </source>
</evidence>
<feature type="transmembrane region" description="Helical" evidence="6">
    <location>
        <begin position="164"/>
        <end position="183"/>
    </location>
</feature>
<evidence type="ECO:0000256" key="1">
    <source>
        <dbReference type="ARBA" id="ARBA00004141"/>
    </source>
</evidence>
<comment type="similarity">
    <text evidence="2">Belongs to the TMEM86 family.</text>
</comment>
<evidence type="ECO:0000313" key="8">
    <source>
        <dbReference type="Proteomes" id="UP000250369"/>
    </source>
</evidence>
<dbReference type="Proteomes" id="UP000250369">
    <property type="component" value="Unassembled WGS sequence"/>
</dbReference>
<feature type="transmembrane region" description="Helical" evidence="6">
    <location>
        <begin position="30"/>
        <end position="46"/>
    </location>
</feature>
<dbReference type="InterPro" id="IPR012506">
    <property type="entry name" value="TMEM86B-like"/>
</dbReference>
<organism evidence="7 8">
    <name type="scientific">Paenibacillus contaminans</name>
    <dbReference type="NCBI Taxonomy" id="450362"/>
    <lineage>
        <taxon>Bacteria</taxon>
        <taxon>Bacillati</taxon>
        <taxon>Bacillota</taxon>
        <taxon>Bacilli</taxon>
        <taxon>Bacillales</taxon>
        <taxon>Paenibacillaceae</taxon>
        <taxon>Paenibacillus</taxon>
    </lineage>
</organism>
<dbReference type="GO" id="GO:0016787">
    <property type="term" value="F:hydrolase activity"/>
    <property type="evidence" value="ECO:0007669"/>
    <property type="project" value="TreeGrafter"/>
</dbReference>
<evidence type="ECO:0000256" key="4">
    <source>
        <dbReference type="ARBA" id="ARBA00022989"/>
    </source>
</evidence>
<evidence type="ECO:0000256" key="5">
    <source>
        <dbReference type="ARBA" id="ARBA00023136"/>
    </source>
</evidence>
<accession>A0A329MMW9</accession>
<feature type="transmembrane region" description="Helical" evidence="6">
    <location>
        <begin position="104"/>
        <end position="123"/>
    </location>
</feature>